<feature type="chain" id="PRO_5006154856" description="Kazal-like domain-containing protein" evidence="1">
    <location>
        <begin position="20"/>
        <end position="73"/>
    </location>
</feature>
<dbReference type="Pfam" id="PF00050">
    <property type="entry name" value="Kazal_1"/>
    <property type="match status" value="1"/>
</dbReference>
<dbReference type="SUPFAM" id="SSF100895">
    <property type="entry name" value="Kazal-type serine protease inhibitors"/>
    <property type="match status" value="1"/>
</dbReference>
<name>A0A0P8ZI15_DROAN</name>
<accession>A0A0P8ZI15</accession>
<proteinExistence type="predicted"/>
<dbReference type="InterPro" id="IPR002350">
    <property type="entry name" value="Kazal_dom"/>
</dbReference>
<evidence type="ECO:0000313" key="4">
    <source>
        <dbReference type="Proteomes" id="UP000007801"/>
    </source>
</evidence>
<protein>
    <recommendedName>
        <fullName evidence="2">Kazal-like domain-containing protein</fullName>
    </recommendedName>
</protein>
<reference evidence="3 4" key="1">
    <citation type="journal article" date="2007" name="Nature">
        <title>Evolution of genes and genomes on the Drosophila phylogeny.</title>
        <authorList>
            <consortium name="Drosophila 12 Genomes Consortium"/>
            <person name="Clark A.G."/>
            <person name="Eisen M.B."/>
            <person name="Smith D.R."/>
            <person name="Bergman C.M."/>
            <person name="Oliver B."/>
            <person name="Markow T.A."/>
            <person name="Kaufman T.C."/>
            <person name="Kellis M."/>
            <person name="Gelbart W."/>
            <person name="Iyer V.N."/>
            <person name="Pollard D.A."/>
            <person name="Sackton T.B."/>
            <person name="Larracuente A.M."/>
            <person name="Singh N.D."/>
            <person name="Abad J.P."/>
            <person name="Abt D.N."/>
            <person name="Adryan B."/>
            <person name="Aguade M."/>
            <person name="Akashi H."/>
            <person name="Anderson W.W."/>
            <person name="Aquadro C.F."/>
            <person name="Ardell D.H."/>
            <person name="Arguello R."/>
            <person name="Artieri C.G."/>
            <person name="Barbash D.A."/>
            <person name="Barker D."/>
            <person name="Barsanti P."/>
            <person name="Batterham P."/>
            <person name="Batzoglou S."/>
            <person name="Begun D."/>
            <person name="Bhutkar A."/>
            <person name="Blanco E."/>
            <person name="Bosak S.A."/>
            <person name="Bradley R.K."/>
            <person name="Brand A.D."/>
            <person name="Brent M.R."/>
            <person name="Brooks A.N."/>
            <person name="Brown R.H."/>
            <person name="Butlin R.K."/>
            <person name="Caggese C."/>
            <person name="Calvi B.R."/>
            <person name="Bernardo de Carvalho A."/>
            <person name="Caspi A."/>
            <person name="Castrezana S."/>
            <person name="Celniker S.E."/>
            <person name="Chang J.L."/>
            <person name="Chapple C."/>
            <person name="Chatterji S."/>
            <person name="Chinwalla A."/>
            <person name="Civetta A."/>
            <person name="Clifton S.W."/>
            <person name="Comeron J.M."/>
            <person name="Costello J.C."/>
            <person name="Coyne J.A."/>
            <person name="Daub J."/>
            <person name="David R.G."/>
            <person name="Delcher A.L."/>
            <person name="Delehaunty K."/>
            <person name="Do C.B."/>
            <person name="Ebling H."/>
            <person name="Edwards K."/>
            <person name="Eickbush T."/>
            <person name="Evans J.D."/>
            <person name="Filipski A."/>
            <person name="Findeiss S."/>
            <person name="Freyhult E."/>
            <person name="Fulton L."/>
            <person name="Fulton R."/>
            <person name="Garcia A.C."/>
            <person name="Gardiner A."/>
            <person name="Garfield D.A."/>
            <person name="Garvin B.E."/>
            <person name="Gibson G."/>
            <person name="Gilbert D."/>
            <person name="Gnerre S."/>
            <person name="Godfrey J."/>
            <person name="Good R."/>
            <person name="Gotea V."/>
            <person name="Gravely B."/>
            <person name="Greenberg A.J."/>
            <person name="Griffiths-Jones S."/>
            <person name="Gross S."/>
            <person name="Guigo R."/>
            <person name="Gustafson E.A."/>
            <person name="Haerty W."/>
            <person name="Hahn M.W."/>
            <person name="Halligan D.L."/>
            <person name="Halpern A.L."/>
            <person name="Halter G.M."/>
            <person name="Han M.V."/>
            <person name="Heger A."/>
            <person name="Hillier L."/>
            <person name="Hinrichs A.S."/>
            <person name="Holmes I."/>
            <person name="Hoskins R.A."/>
            <person name="Hubisz M.J."/>
            <person name="Hultmark D."/>
            <person name="Huntley M.A."/>
            <person name="Jaffe D.B."/>
            <person name="Jagadeeshan S."/>
            <person name="Jeck W.R."/>
            <person name="Johnson J."/>
            <person name="Jones C.D."/>
            <person name="Jordan W.C."/>
            <person name="Karpen G.H."/>
            <person name="Kataoka E."/>
            <person name="Keightley P.D."/>
            <person name="Kheradpour P."/>
            <person name="Kirkness E.F."/>
            <person name="Koerich L.B."/>
            <person name="Kristiansen K."/>
            <person name="Kudrna D."/>
            <person name="Kulathinal R.J."/>
            <person name="Kumar S."/>
            <person name="Kwok R."/>
            <person name="Lander E."/>
            <person name="Langley C.H."/>
            <person name="Lapoint R."/>
            <person name="Lazzaro B.P."/>
            <person name="Lee S.J."/>
            <person name="Levesque L."/>
            <person name="Li R."/>
            <person name="Lin C.F."/>
            <person name="Lin M.F."/>
            <person name="Lindblad-Toh K."/>
            <person name="Llopart A."/>
            <person name="Long M."/>
            <person name="Low L."/>
            <person name="Lozovsky E."/>
            <person name="Lu J."/>
            <person name="Luo M."/>
            <person name="Machado C.A."/>
            <person name="Makalowski W."/>
            <person name="Marzo M."/>
            <person name="Matsuda M."/>
            <person name="Matzkin L."/>
            <person name="McAllister B."/>
            <person name="McBride C.S."/>
            <person name="McKernan B."/>
            <person name="McKernan K."/>
            <person name="Mendez-Lago M."/>
            <person name="Minx P."/>
            <person name="Mollenhauer M.U."/>
            <person name="Montooth K."/>
            <person name="Mount S.M."/>
            <person name="Mu X."/>
            <person name="Myers E."/>
            <person name="Negre B."/>
            <person name="Newfeld S."/>
            <person name="Nielsen R."/>
            <person name="Noor M.A."/>
            <person name="O'Grady P."/>
            <person name="Pachter L."/>
            <person name="Papaceit M."/>
            <person name="Parisi M.J."/>
            <person name="Parisi M."/>
            <person name="Parts L."/>
            <person name="Pedersen J.S."/>
            <person name="Pesole G."/>
            <person name="Phillippy A.M."/>
            <person name="Ponting C.P."/>
            <person name="Pop M."/>
            <person name="Porcelli D."/>
            <person name="Powell J.R."/>
            <person name="Prohaska S."/>
            <person name="Pruitt K."/>
            <person name="Puig M."/>
            <person name="Quesneville H."/>
            <person name="Ram K.R."/>
            <person name="Rand D."/>
            <person name="Rasmussen M.D."/>
            <person name="Reed L.K."/>
            <person name="Reenan R."/>
            <person name="Reily A."/>
            <person name="Remington K.A."/>
            <person name="Rieger T.T."/>
            <person name="Ritchie M.G."/>
            <person name="Robin C."/>
            <person name="Rogers Y.H."/>
            <person name="Rohde C."/>
            <person name="Rozas J."/>
            <person name="Rubenfield M.J."/>
            <person name="Ruiz A."/>
            <person name="Russo S."/>
            <person name="Salzberg S.L."/>
            <person name="Sanchez-Gracia A."/>
            <person name="Saranga D.J."/>
            <person name="Sato H."/>
            <person name="Schaeffer S.W."/>
            <person name="Schatz M.C."/>
            <person name="Schlenke T."/>
            <person name="Schwartz R."/>
            <person name="Segarra C."/>
            <person name="Singh R.S."/>
            <person name="Sirot L."/>
            <person name="Sirota M."/>
            <person name="Sisneros N.B."/>
            <person name="Smith C.D."/>
            <person name="Smith T.F."/>
            <person name="Spieth J."/>
            <person name="Stage D.E."/>
            <person name="Stark A."/>
            <person name="Stephan W."/>
            <person name="Strausberg R.L."/>
            <person name="Strempel S."/>
            <person name="Sturgill D."/>
            <person name="Sutton G."/>
            <person name="Sutton G.G."/>
            <person name="Tao W."/>
            <person name="Teichmann S."/>
            <person name="Tobari Y.N."/>
            <person name="Tomimura Y."/>
            <person name="Tsolas J.M."/>
            <person name="Valente V.L."/>
            <person name="Venter E."/>
            <person name="Venter J.C."/>
            <person name="Vicario S."/>
            <person name="Vieira F.G."/>
            <person name="Vilella A.J."/>
            <person name="Villasante A."/>
            <person name="Walenz B."/>
            <person name="Wang J."/>
            <person name="Wasserman M."/>
            <person name="Watts T."/>
            <person name="Wilson D."/>
            <person name="Wilson R.K."/>
            <person name="Wing R.A."/>
            <person name="Wolfner M.F."/>
            <person name="Wong A."/>
            <person name="Wong G.K."/>
            <person name="Wu C.I."/>
            <person name="Wu G."/>
            <person name="Yamamoto D."/>
            <person name="Yang H.P."/>
            <person name="Yang S.P."/>
            <person name="Yorke J.A."/>
            <person name="Yoshida K."/>
            <person name="Zdobnov E."/>
            <person name="Zhang P."/>
            <person name="Zhang Y."/>
            <person name="Zimin A.V."/>
            <person name="Baldwin J."/>
            <person name="Abdouelleil A."/>
            <person name="Abdulkadir J."/>
            <person name="Abebe A."/>
            <person name="Abera B."/>
            <person name="Abreu J."/>
            <person name="Acer S.C."/>
            <person name="Aftuck L."/>
            <person name="Alexander A."/>
            <person name="An P."/>
            <person name="Anderson E."/>
            <person name="Anderson S."/>
            <person name="Arachi H."/>
            <person name="Azer M."/>
            <person name="Bachantsang P."/>
            <person name="Barry A."/>
            <person name="Bayul T."/>
            <person name="Berlin A."/>
            <person name="Bessette D."/>
            <person name="Bloom T."/>
            <person name="Blye J."/>
            <person name="Boguslavskiy L."/>
            <person name="Bonnet C."/>
            <person name="Boukhgalter B."/>
            <person name="Bourzgui I."/>
            <person name="Brown A."/>
            <person name="Cahill P."/>
            <person name="Channer S."/>
            <person name="Cheshatsang Y."/>
            <person name="Chuda L."/>
            <person name="Citroen M."/>
            <person name="Collymore A."/>
            <person name="Cooke P."/>
            <person name="Costello M."/>
            <person name="D'Aco K."/>
            <person name="Daza R."/>
            <person name="De Haan G."/>
            <person name="DeGray S."/>
            <person name="DeMaso C."/>
            <person name="Dhargay N."/>
            <person name="Dooley K."/>
            <person name="Dooley E."/>
            <person name="Doricent M."/>
            <person name="Dorje P."/>
            <person name="Dorjee K."/>
            <person name="Dupes A."/>
            <person name="Elong R."/>
            <person name="Falk J."/>
            <person name="Farina A."/>
            <person name="Faro S."/>
            <person name="Ferguson D."/>
            <person name="Fisher S."/>
            <person name="Foley C.D."/>
            <person name="Franke A."/>
            <person name="Friedrich D."/>
            <person name="Gadbois L."/>
            <person name="Gearin G."/>
            <person name="Gearin C.R."/>
            <person name="Giannoukos G."/>
            <person name="Goode T."/>
            <person name="Graham J."/>
            <person name="Grandbois E."/>
            <person name="Grewal S."/>
            <person name="Gyaltsen K."/>
            <person name="Hafez N."/>
            <person name="Hagos B."/>
            <person name="Hall J."/>
            <person name="Henson C."/>
            <person name="Hollinger A."/>
            <person name="Honan T."/>
            <person name="Huard M.D."/>
            <person name="Hughes L."/>
            <person name="Hurhula B."/>
            <person name="Husby M.E."/>
            <person name="Kamat A."/>
            <person name="Kanga B."/>
            <person name="Kashin S."/>
            <person name="Khazanovich D."/>
            <person name="Kisner P."/>
            <person name="Lance K."/>
            <person name="Lara M."/>
            <person name="Lee W."/>
            <person name="Lennon N."/>
            <person name="Letendre F."/>
            <person name="LeVine R."/>
            <person name="Lipovsky A."/>
            <person name="Liu X."/>
            <person name="Liu J."/>
            <person name="Liu S."/>
            <person name="Lokyitsang T."/>
            <person name="Lokyitsang Y."/>
            <person name="Lubonja R."/>
            <person name="Lui A."/>
            <person name="MacDonald P."/>
            <person name="Magnisalis V."/>
            <person name="Maru K."/>
            <person name="Matthews C."/>
            <person name="McCusker W."/>
            <person name="McDonough S."/>
            <person name="Mehta T."/>
            <person name="Meldrim J."/>
            <person name="Meneus L."/>
            <person name="Mihai O."/>
            <person name="Mihalev A."/>
            <person name="Mihova T."/>
            <person name="Mittelman R."/>
            <person name="Mlenga V."/>
            <person name="Montmayeur A."/>
            <person name="Mulrain L."/>
            <person name="Navidi A."/>
            <person name="Naylor J."/>
            <person name="Negash T."/>
            <person name="Nguyen T."/>
            <person name="Nguyen N."/>
            <person name="Nicol R."/>
            <person name="Norbu C."/>
            <person name="Norbu N."/>
            <person name="Novod N."/>
            <person name="O'Neill B."/>
            <person name="Osman S."/>
            <person name="Markiewicz E."/>
            <person name="Oyono O.L."/>
            <person name="Patti C."/>
            <person name="Phunkhang P."/>
            <person name="Pierre F."/>
            <person name="Priest M."/>
            <person name="Raghuraman S."/>
            <person name="Rege F."/>
            <person name="Reyes R."/>
            <person name="Rise C."/>
            <person name="Rogov P."/>
            <person name="Ross K."/>
            <person name="Ryan E."/>
            <person name="Settipalli S."/>
            <person name="Shea T."/>
            <person name="Sherpa N."/>
            <person name="Shi L."/>
            <person name="Shih D."/>
            <person name="Sparrow T."/>
            <person name="Spaulding J."/>
            <person name="Stalker J."/>
            <person name="Stange-Thomann N."/>
            <person name="Stavropoulos S."/>
            <person name="Stone C."/>
            <person name="Strader C."/>
            <person name="Tesfaye S."/>
            <person name="Thomson T."/>
            <person name="Thoulutsang Y."/>
            <person name="Thoulutsang D."/>
            <person name="Topham K."/>
            <person name="Topping I."/>
            <person name="Tsamla T."/>
            <person name="Vassiliev H."/>
            <person name="Vo A."/>
            <person name="Wangchuk T."/>
            <person name="Wangdi T."/>
            <person name="Weiand M."/>
            <person name="Wilkinson J."/>
            <person name="Wilson A."/>
            <person name="Yadav S."/>
            <person name="Young G."/>
            <person name="Yu Q."/>
            <person name="Zembek L."/>
            <person name="Zhong D."/>
            <person name="Zimmer A."/>
            <person name="Zwirko Z."/>
            <person name="Jaffe D.B."/>
            <person name="Alvarez P."/>
            <person name="Brockman W."/>
            <person name="Butler J."/>
            <person name="Chin C."/>
            <person name="Gnerre S."/>
            <person name="Grabherr M."/>
            <person name="Kleber M."/>
            <person name="Mauceli E."/>
            <person name="MacCallum I."/>
        </authorList>
    </citation>
    <scope>NUCLEOTIDE SEQUENCE [LARGE SCALE GENOMIC DNA]</scope>
    <source>
        <strain evidence="4">Tucson 14024-0371.13</strain>
    </source>
</reference>
<gene>
    <name evidence="3" type="primary">Dana\GF27011</name>
    <name evidence="3" type="ORF">GF27011</name>
</gene>
<dbReference type="Gene3D" id="3.30.60.30">
    <property type="match status" value="1"/>
</dbReference>
<dbReference type="OrthoDB" id="328123at2759"/>
<feature type="signal peptide" evidence="1">
    <location>
        <begin position="1"/>
        <end position="19"/>
    </location>
</feature>
<organism evidence="3 4">
    <name type="scientific">Drosophila ananassae</name>
    <name type="common">Fruit fly</name>
    <dbReference type="NCBI Taxonomy" id="7217"/>
    <lineage>
        <taxon>Eukaryota</taxon>
        <taxon>Metazoa</taxon>
        <taxon>Ecdysozoa</taxon>
        <taxon>Arthropoda</taxon>
        <taxon>Hexapoda</taxon>
        <taxon>Insecta</taxon>
        <taxon>Pterygota</taxon>
        <taxon>Neoptera</taxon>
        <taxon>Endopterygota</taxon>
        <taxon>Diptera</taxon>
        <taxon>Brachycera</taxon>
        <taxon>Muscomorpha</taxon>
        <taxon>Ephydroidea</taxon>
        <taxon>Drosophilidae</taxon>
        <taxon>Drosophila</taxon>
        <taxon>Sophophora</taxon>
    </lineage>
</organism>
<dbReference type="EMBL" id="CH902624">
    <property type="protein sequence ID" value="KPU74349.1"/>
    <property type="molecule type" value="Genomic_DNA"/>
</dbReference>
<dbReference type="SMART" id="SM00280">
    <property type="entry name" value="KAZAL"/>
    <property type="match status" value="1"/>
</dbReference>
<dbReference type="PROSITE" id="PS51465">
    <property type="entry name" value="KAZAL_2"/>
    <property type="match status" value="1"/>
</dbReference>
<dbReference type="InterPro" id="IPR036058">
    <property type="entry name" value="Kazal_dom_sf"/>
</dbReference>
<dbReference type="AlphaFoldDB" id="A0A0P8ZI15"/>
<sequence>MMYLTLVLVLLASLFGAEGCYCPENWSPKAEICGNNGVIYKNRCVFECTQREFRRRGETLTLSQLGKCPKTYG</sequence>
<evidence type="ECO:0000313" key="3">
    <source>
        <dbReference type="EMBL" id="KPU74349.1"/>
    </source>
</evidence>
<keyword evidence="4" id="KW-1185">Reference proteome</keyword>
<dbReference type="STRING" id="7217.A0A0P8ZI15"/>
<keyword evidence="1" id="KW-0732">Signal</keyword>
<dbReference type="Proteomes" id="UP000007801">
    <property type="component" value="Unassembled WGS sequence"/>
</dbReference>
<feature type="domain" description="Kazal-like" evidence="2">
    <location>
        <begin position="1"/>
        <end position="70"/>
    </location>
</feature>
<dbReference type="InParanoid" id="A0A0P8ZI15"/>
<evidence type="ECO:0000256" key="1">
    <source>
        <dbReference type="SAM" id="SignalP"/>
    </source>
</evidence>
<dbReference type="CDD" id="cd00104">
    <property type="entry name" value="KAZAL_FS"/>
    <property type="match status" value="1"/>
</dbReference>
<evidence type="ECO:0000259" key="2">
    <source>
        <dbReference type="PROSITE" id="PS51465"/>
    </source>
</evidence>